<accession>A0A163K7X8</accession>
<dbReference type="AlphaFoldDB" id="A0A163K7X8"/>
<name>A0A163K7X8_ABSGL</name>
<evidence type="ECO:0000256" key="4">
    <source>
        <dbReference type="ARBA" id="ARBA00031929"/>
    </source>
</evidence>
<feature type="compositionally biased region" description="Low complexity" evidence="6">
    <location>
        <begin position="31"/>
        <end position="50"/>
    </location>
</feature>
<organism evidence="7">
    <name type="scientific">Absidia glauca</name>
    <name type="common">Pin mould</name>
    <dbReference type="NCBI Taxonomy" id="4829"/>
    <lineage>
        <taxon>Eukaryota</taxon>
        <taxon>Fungi</taxon>
        <taxon>Fungi incertae sedis</taxon>
        <taxon>Mucoromycota</taxon>
        <taxon>Mucoromycotina</taxon>
        <taxon>Mucoromycetes</taxon>
        <taxon>Mucorales</taxon>
        <taxon>Cunninghamellaceae</taxon>
        <taxon>Absidia</taxon>
    </lineage>
</organism>
<keyword evidence="8" id="KW-1185">Reference proteome</keyword>
<dbReference type="Pfam" id="PF22493">
    <property type="entry name" value="PUF_NOP9"/>
    <property type="match status" value="1"/>
</dbReference>
<evidence type="ECO:0000256" key="1">
    <source>
        <dbReference type="ARBA" id="ARBA00016427"/>
    </source>
</evidence>
<dbReference type="SUPFAM" id="SSF48371">
    <property type="entry name" value="ARM repeat"/>
    <property type="match status" value="2"/>
</dbReference>
<dbReference type="GO" id="GO:0005730">
    <property type="term" value="C:nucleolus"/>
    <property type="evidence" value="ECO:0007669"/>
    <property type="project" value="TreeGrafter"/>
</dbReference>
<feature type="repeat" description="Pumilio" evidence="5">
    <location>
        <begin position="584"/>
        <end position="619"/>
    </location>
</feature>
<dbReference type="FunCoup" id="A0A163K7X8">
    <property type="interactions" value="601"/>
</dbReference>
<gene>
    <name evidence="7" type="primary">ABSGL_14412.1 scaffold 14663</name>
</gene>
<dbReference type="InterPro" id="IPR011989">
    <property type="entry name" value="ARM-like"/>
</dbReference>
<dbReference type="GO" id="GO:0003723">
    <property type="term" value="F:RNA binding"/>
    <property type="evidence" value="ECO:0007669"/>
    <property type="project" value="InterPro"/>
</dbReference>
<dbReference type="GO" id="GO:0030686">
    <property type="term" value="C:90S preribosome"/>
    <property type="evidence" value="ECO:0007669"/>
    <property type="project" value="TreeGrafter"/>
</dbReference>
<evidence type="ECO:0000313" key="7">
    <source>
        <dbReference type="EMBL" id="SAM08746.1"/>
    </source>
</evidence>
<dbReference type="InParanoid" id="A0A163K7X8"/>
<dbReference type="InterPro" id="IPR040000">
    <property type="entry name" value="NOP9"/>
</dbReference>
<keyword evidence="2" id="KW-0677">Repeat</keyword>
<evidence type="ECO:0000256" key="6">
    <source>
        <dbReference type="SAM" id="MobiDB-lite"/>
    </source>
</evidence>
<protein>
    <recommendedName>
        <fullName evidence="1">Nucleolar protein 9</fullName>
    </recommendedName>
    <alternativeName>
        <fullName evidence="3 4">Pumilio domain-containing protein NOP9</fullName>
    </alternativeName>
</protein>
<dbReference type="GO" id="GO:0000447">
    <property type="term" value="P:endonucleolytic cleavage in ITS1 to separate SSU-rRNA from 5.8S rRNA and LSU-rRNA from tricistronic rRNA transcript (SSU-rRNA, 5.8S rRNA, LSU-rRNA)"/>
    <property type="evidence" value="ECO:0007669"/>
    <property type="project" value="TreeGrafter"/>
</dbReference>
<evidence type="ECO:0000313" key="8">
    <source>
        <dbReference type="Proteomes" id="UP000078561"/>
    </source>
</evidence>
<dbReference type="GO" id="GO:0030688">
    <property type="term" value="C:preribosome, small subunit precursor"/>
    <property type="evidence" value="ECO:0007669"/>
    <property type="project" value="TreeGrafter"/>
</dbReference>
<dbReference type="GO" id="GO:0000480">
    <property type="term" value="P:endonucleolytic cleavage in 5'-ETS of tricistronic rRNA transcript (SSU-rRNA, 5.8S rRNA, LSU-rRNA)"/>
    <property type="evidence" value="ECO:0007669"/>
    <property type="project" value="TreeGrafter"/>
</dbReference>
<dbReference type="PROSITE" id="PS50302">
    <property type="entry name" value="PUM"/>
    <property type="match status" value="1"/>
</dbReference>
<proteinExistence type="predicted"/>
<dbReference type="InterPro" id="IPR001313">
    <property type="entry name" value="Pumilio_RNA-bd_rpt"/>
</dbReference>
<dbReference type="OMA" id="HHLVRNF"/>
<dbReference type="OrthoDB" id="392571at2759"/>
<feature type="compositionally biased region" description="Basic and acidic residues" evidence="6">
    <location>
        <begin position="15"/>
        <end position="30"/>
    </location>
</feature>
<dbReference type="EMBL" id="LT554937">
    <property type="protein sequence ID" value="SAM08746.1"/>
    <property type="molecule type" value="Genomic_DNA"/>
</dbReference>
<dbReference type="InterPro" id="IPR016024">
    <property type="entry name" value="ARM-type_fold"/>
</dbReference>
<dbReference type="Proteomes" id="UP000078561">
    <property type="component" value="Unassembled WGS sequence"/>
</dbReference>
<dbReference type="PANTHER" id="PTHR13102:SF0">
    <property type="entry name" value="NUCLEOLAR PROTEIN 9"/>
    <property type="match status" value="1"/>
</dbReference>
<dbReference type="PANTHER" id="PTHR13102">
    <property type="entry name" value="NUCLEOLAR PROTEIN 9"/>
    <property type="match status" value="1"/>
</dbReference>
<feature type="compositionally biased region" description="Basic residues" evidence="6">
    <location>
        <begin position="1"/>
        <end position="14"/>
    </location>
</feature>
<evidence type="ECO:0000256" key="2">
    <source>
        <dbReference type="ARBA" id="ARBA00022737"/>
    </source>
</evidence>
<feature type="region of interest" description="Disordered" evidence="6">
    <location>
        <begin position="1"/>
        <end position="50"/>
    </location>
</feature>
<dbReference type="STRING" id="4829.A0A163K7X8"/>
<evidence type="ECO:0000256" key="3">
    <source>
        <dbReference type="ARBA" id="ARBA00030932"/>
    </source>
</evidence>
<sequence>MGKSRSKRVSRRRPNNKETADPTEPQHGEEQQQQQEQQEQQPSVATDTDQQQIDTQLLNAQALFDRQHFQAAHYGEVPEEMLGYFKFVESKLDEQSFESAEDQRLFVDNVYAEVEGNELRLATNYSCSLVLEKLLKISDGFQLRVFMDKLSGCTIPLFAHRFASHVCQTLLTLAADVVDQEVSQGVSPTKNTKSEDGQGVLLTMQELVLEMCQDIKPMVGGLISQQFASHVVRTLLFILTGKRVDETGEDKGKLRTKKSFEYKSQKNAASIKMSQKQKKTLLVPRSFKDMFRTLTKELAVESDEAAIRSLSVHRVANPVIQLLLELQDDDESGRQAQTVLLDRLLWGIVTDVNPTDERKRDDRKSWFQTLIRDKVGSHLLEVIVKVAPDAVYDQLYKTYLAGNLEKFGLNPVSNFVIQQLISHARTPAQVEAMVSEMSAKSFAAMLKTGKPGVLRSLIDASVKLKSSEKKVVDRLAEAFGMSDVNQRKHFADCAIRLRTLENWTSLPEQEQNNLRNFHLQGSLILQGIMKMPEEQNSIVVNSYLSMKPAIALRWCYTPMGSRVVEAIIASNQVITKVKKKILRNLMGDYVSLAKDKFGSHIVENCWAVADIETKEKIARELVKHEYDLSEHHLGKCILWTCKIDLFKRRYEEWVEREKGMDRKKDMFKDILGDDVKMPKKRQYKSSY</sequence>
<dbReference type="GO" id="GO:0000056">
    <property type="term" value="P:ribosomal small subunit export from nucleus"/>
    <property type="evidence" value="ECO:0007669"/>
    <property type="project" value="TreeGrafter"/>
</dbReference>
<dbReference type="GO" id="GO:0000472">
    <property type="term" value="P:endonucleolytic cleavage to generate mature 5'-end of SSU-rRNA from (SSU-rRNA, 5.8S rRNA, LSU-rRNA)"/>
    <property type="evidence" value="ECO:0007669"/>
    <property type="project" value="TreeGrafter"/>
</dbReference>
<dbReference type="Gene3D" id="1.25.10.10">
    <property type="entry name" value="Leucine-rich Repeat Variant"/>
    <property type="match status" value="2"/>
</dbReference>
<reference evidence="7" key="1">
    <citation type="submission" date="2016-04" db="EMBL/GenBank/DDBJ databases">
        <authorList>
            <person name="Evans L.H."/>
            <person name="Alamgir A."/>
            <person name="Owens N."/>
            <person name="Weber N.D."/>
            <person name="Virtaneva K."/>
            <person name="Barbian K."/>
            <person name="Babar A."/>
            <person name="Rosenke K."/>
        </authorList>
    </citation>
    <scope>NUCLEOTIDE SEQUENCE [LARGE SCALE GENOMIC DNA]</scope>
    <source>
        <strain evidence="7">CBS 101.48</strain>
    </source>
</reference>
<dbReference type="SMART" id="SM00025">
    <property type="entry name" value="Pumilio"/>
    <property type="match status" value="7"/>
</dbReference>
<evidence type="ECO:0000256" key="5">
    <source>
        <dbReference type="PROSITE-ProRule" id="PRU00317"/>
    </source>
</evidence>